<sequence length="238" mass="26389">MNLYSPHHHKRYQQGYSHSSKTFNNHRPMLGQRSIESRISSEFEDQFPHEHNRGNDNSRFVSGVGCSTSQRTSSLMAYSPSDLNEAVQNISAMNISSINVSAGKTPTNYFPSSSDDFVGASVMNVGGIDCGDDGDDEDERNELFLPSSCGDVGMKSFDSHVDQIVNDKQADSNDDDEDENDDDVILISETCVDEDEDSDDGNHNGDDVINKNDVDDKDDDQPVGDGEDFNDVHFENWT</sequence>
<dbReference type="AlphaFoldDB" id="T1EWA7"/>
<dbReference type="GeneID" id="20200857"/>
<feature type="compositionally biased region" description="Acidic residues" evidence="1">
    <location>
        <begin position="130"/>
        <end position="140"/>
    </location>
</feature>
<evidence type="ECO:0000256" key="1">
    <source>
        <dbReference type="SAM" id="MobiDB-lite"/>
    </source>
</evidence>
<dbReference type="HOGENOM" id="CLU_1166969_0_0_1"/>
<dbReference type="Proteomes" id="UP000015101">
    <property type="component" value="Unassembled WGS sequence"/>
</dbReference>
<name>T1EWA7_HELRO</name>
<dbReference type="RefSeq" id="XP_009029234.1">
    <property type="nucleotide sequence ID" value="XM_009030986.1"/>
</dbReference>
<feature type="compositionally biased region" description="Acidic residues" evidence="1">
    <location>
        <begin position="215"/>
        <end position="229"/>
    </location>
</feature>
<feature type="region of interest" description="Disordered" evidence="1">
    <location>
        <begin position="129"/>
        <end position="148"/>
    </location>
</feature>
<protein>
    <submittedName>
        <fullName evidence="2 3">Uncharacterized protein</fullName>
    </submittedName>
</protein>
<gene>
    <name evidence="3" type="primary">20200857</name>
    <name evidence="2" type="ORF">HELRODRAFT_165101</name>
</gene>
<accession>T1EWA7</accession>
<reference evidence="4" key="1">
    <citation type="submission" date="2012-12" db="EMBL/GenBank/DDBJ databases">
        <authorList>
            <person name="Hellsten U."/>
            <person name="Grimwood J."/>
            <person name="Chapman J.A."/>
            <person name="Shapiro H."/>
            <person name="Aerts A."/>
            <person name="Otillar R.P."/>
            <person name="Terry A.Y."/>
            <person name="Boore J.L."/>
            <person name="Simakov O."/>
            <person name="Marletaz F."/>
            <person name="Cho S.-J."/>
            <person name="Edsinger-Gonzales E."/>
            <person name="Havlak P."/>
            <person name="Kuo D.-H."/>
            <person name="Larsson T."/>
            <person name="Lv J."/>
            <person name="Arendt D."/>
            <person name="Savage R."/>
            <person name="Osoegawa K."/>
            <person name="de Jong P."/>
            <person name="Lindberg D.R."/>
            <person name="Seaver E.C."/>
            <person name="Weisblat D.A."/>
            <person name="Putnam N.H."/>
            <person name="Grigoriev I.V."/>
            <person name="Rokhsar D.S."/>
        </authorList>
    </citation>
    <scope>NUCLEOTIDE SEQUENCE</scope>
</reference>
<feature type="compositionally biased region" description="Basic residues" evidence="1">
    <location>
        <begin position="1"/>
        <end position="12"/>
    </location>
</feature>
<reference evidence="3" key="3">
    <citation type="submission" date="2015-06" db="UniProtKB">
        <authorList>
            <consortium name="EnsemblMetazoa"/>
        </authorList>
    </citation>
    <scope>IDENTIFICATION</scope>
</reference>
<proteinExistence type="predicted"/>
<dbReference type="EMBL" id="AMQM01001942">
    <property type="status" value="NOT_ANNOTATED_CDS"/>
    <property type="molecule type" value="Genomic_DNA"/>
</dbReference>
<organism evidence="3 4">
    <name type="scientific">Helobdella robusta</name>
    <name type="common">Californian leech</name>
    <dbReference type="NCBI Taxonomy" id="6412"/>
    <lineage>
        <taxon>Eukaryota</taxon>
        <taxon>Metazoa</taxon>
        <taxon>Spiralia</taxon>
        <taxon>Lophotrochozoa</taxon>
        <taxon>Annelida</taxon>
        <taxon>Clitellata</taxon>
        <taxon>Hirudinea</taxon>
        <taxon>Rhynchobdellida</taxon>
        <taxon>Glossiphoniidae</taxon>
        <taxon>Helobdella</taxon>
    </lineage>
</organism>
<feature type="region of interest" description="Disordered" evidence="1">
    <location>
        <begin position="168"/>
        <end position="238"/>
    </location>
</feature>
<evidence type="ECO:0000313" key="2">
    <source>
        <dbReference type="EMBL" id="ESN92957.1"/>
    </source>
</evidence>
<feature type="compositionally biased region" description="Acidic residues" evidence="1">
    <location>
        <begin position="172"/>
        <end position="184"/>
    </location>
</feature>
<evidence type="ECO:0000313" key="3">
    <source>
        <dbReference type="EnsemblMetazoa" id="HelroP165101"/>
    </source>
</evidence>
<dbReference type="KEGG" id="hro:HELRODRAFT_165101"/>
<dbReference type="InParanoid" id="T1EWA7"/>
<reference evidence="2 4" key="2">
    <citation type="journal article" date="2013" name="Nature">
        <title>Insights into bilaterian evolution from three spiralian genomes.</title>
        <authorList>
            <person name="Simakov O."/>
            <person name="Marletaz F."/>
            <person name="Cho S.J."/>
            <person name="Edsinger-Gonzales E."/>
            <person name="Havlak P."/>
            <person name="Hellsten U."/>
            <person name="Kuo D.H."/>
            <person name="Larsson T."/>
            <person name="Lv J."/>
            <person name="Arendt D."/>
            <person name="Savage R."/>
            <person name="Osoegawa K."/>
            <person name="de Jong P."/>
            <person name="Grimwood J."/>
            <person name="Chapman J.A."/>
            <person name="Shapiro H."/>
            <person name="Aerts A."/>
            <person name="Otillar R.P."/>
            <person name="Terry A.Y."/>
            <person name="Boore J.L."/>
            <person name="Grigoriev I.V."/>
            <person name="Lindberg D.R."/>
            <person name="Seaver E.C."/>
            <person name="Weisblat D.A."/>
            <person name="Putnam N.H."/>
            <person name="Rokhsar D.S."/>
        </authorList>
    </citation>
    <scope>NUCLEOTIDE SEQUENCE</scope>
</reference>
<dbReference type="EMBL" id="KB097639">
    <property type="protein sequence ID" value="ESN92957.1"/>
    <property type="molecule type" value="Genomic_DNA"/>
</dbReference>
<feature type="compositionally biased region" description="Polar residues" evidence="1">
    <location>
        <begin position="14"/>
        <end position="25"/>
    </location>
</feature>
<evidence type="ECO:0000313" key="4">
    <source>
        <dbReference type="Proteomes" id="UP000015101"/>
    </source>
</evidence>
<dbReference type="EnsemblMetazoa" id="HelroT165101">
    <property type="protein sequence ID" value="HelroP165101"/>
    <property type="gene ID" value="HelroG165101"/>
</dbReference>
<feature type="compositionally biased region" description="Basic and acidic residues" evidence="1">
    <location>
        <begin position="200"/>
        <end position="214"/>
    </location>
</feature>
<feature type="region of interest" description="Disordered" evidence="1">
    <location>
        <begin position="1"/>
        <end position="27"/>
    </location>
</feature>
<dbReference type="CTD" id="20200857"/>
<keyword evidence="4" id="KW-1185">Reference proteome</keyword>